<dbReference type="OrthoDB" id="1936963at2759"/>
<sequence length="346" mass="40122">MRNLMYLDHHFCFPSLIKQAREAYQDAMTEQREKDRLDTIAWTTRRAKRVEGKMFVLCHLTNINEFFDYMFERDPENDKLLTVPGLVDAGVDAYRQKFRNAADDLIAKIVAIHNKRCEERRLYELAVKGVLARRDGEGRALLYDLHKKKKKVFQECRADRTTAEPKLMELLKDTDVLLEKLMETEVETYGEINKLWNEFEDTFYETLDHAKNFFADFYGNMRAYEGEWSETLGAASAAIADKYDIGDLEGDLNDVAIALLSDKEVMSNCISASKDGHGLTMDLEEDVKVKAIEALRKSTYEDGIAFMIKRNREKISEIWFIVKKYKDEINSMMQQVLHGDVSSVRA</sequence>
<protein>
    <submittedName>
        <fullName evidence="1">Uncharacterized protein</fullName>
    </submittedName>
</protein>
<keyword evidence="2" id="KW-1185">Reference proteome</keyword>
<proteinExistence type="predicted"/>
<gene>
    <name evidence="1" type="ORF">KC19_11G081600</name>
</gene>
<dbReference type="AlphaFoldDB" id="A0A8T0GI48"/>
<dbReference type="Proteomes" id="UP000822688">
    <property type="component" value="Chromosome 11"/>
</dbReference>
<accession>A0A8T0GI48</accession>
<evidence type="ECO:0000313" key="2">
    <source>
        <dbReference type="Proteomes" id="UP000822688"/>
    </source>
</evidence>
<comment type="caution">
    <text evidence="1">The sequence shown here is derived from an EMBL/GenBank/DDBJ whole genome shotgun (WGS) entry which is preliminary data.</text>
</comment>
<dbReference type="EMBL" id="CM026432">
    <property type="protein sequence ID" value="KAG0556822.1"/>
    <property type="molecule type" value="Genomic_DNA"/>
</dbReference>
<name>A0A8T0GI48_CERPU</name>
<reference evidence="1 2" key="1">
    <citation type="submission" date="2020-06" db="EMBL/GenBank/DDBJ databases">
        <title>WGS assembly of Ceratodon purpureus strain R40.</title>
        <authorList>
            <person name="Carey S.B."/>
            <person name="Jenkins J."/>
            <person name="Shu S."/>
            <person name="Lovell J.T."/>
            <person name="Sreedasyam A."/>
            <person name="Maumus F."/>
            <person name="Tiley G.P."/>
            <person name="Fernandez-Pozo N."/>
            <person name="Barry K."/>
            <person name="Chen C."/>
            <person name="Wang M."/>
            <person name="Lipzen A."/>
            <person name="Daum C."/>
            <person name="Saski C.A."/>
            <person name="Payton A.C."/>
            <person name="Mcbreen J.C."/>
            <person name="Conrad R.E."/>
            <person name="Kollar L.M."/>
            <person name="Olsson S."/>
            <person name="Huttunen S."/>
            <person name="Landis J.B."/>
            <person name="Wickett N.J."/>
            <person name="Johnson M.G."/>
            <person name="Rensing S.A."/>
            <person name="Grimwood J."/>
            <person name="Schmutz J."/>
            <person name="Mcdaniel S.F."/>
        </authorList>
    </citation>
    <scope>NUCLEOTIDE SEQUENCE [LARGE SCALE GENOMIC DNA]</scope>
    <source>
        <strain evidence="1 2">R40</strain>
    </source>
</reference>
<organism evidence="1 2">
    <name type="scientific">Ceratodon purpureus</name>
    <name type="common">Fire moss</name>
    <name type="synonym">Dicranum purpureum</name>
    <dbReference type="NCBI Taxonomy" id="3225"/>
    <lineage>
        <taxon>Eukaryota</taxon>
        <taxon>Viridiplantae</taxon>
        <taxon>Streptophyta</taxon>
        <taxon>Embryophyta</taxon>
        <taxon>Bryophyta</taxon>
        <taxon>Bryophytina</taxon>
        <taxon>Bryopsida</taxon>
        <taxon>Dicranidae</taxon>
        <taxon>Pseudoditrichales</taxon>
        <taxon>Ditrichaceae</taxon>
        <taxon>Ceratodon</taxon>
    </lineage>
</organism>
<evidence type="ECO:0000313" key="1">
    <source>
        <dbReference type="EMBL" id="KAG0556822.1"/>
    </source>
</evidence>